<feature type="region of interest" description="Disordered" evidence="7">
    <location>
        <begin position="585"/>
        <end position="650"/>
    </location>
</feature>
<evidence type="ECO:0000259" key="8">
    <source>
        <dbReference type="Pfam" id="PF09770"/>
    </source>
</evidence>
<evidence type="ECO:0000256" key="7">
    <source>
        <dbReference type="SAM" id="MobiDB-lite"/>
    </source>
</evidence>
<evidence type="ECO:0000256" key="4">
    <source>
        <dbReference type="ARBA" id="ARBA00022490"/>
    </source>
</evidence>
<evidence type="ECO:0000313" key="9">
    <source>
        <dbReference type="EMBL" id="KZT59905.1"/>
    </source>
</evidence>
<protein>
    <recommendedName>
        <fullName evidence="8">mRNA decay factor PAT1 domain-containing protein</fullName>
    </recommendedName>
</protein>
<feature type="region of interest" description="Disordered" evidence="7">
    <location>
        <begin position="363"/>
        <end position="422"/>
    </location>
</feature>
<evidence type="ECO:0000256" key="6">
    <source>
        <dbReference type="ARBA" id="ARBA00023242"/>
    </source>
</evidence>
<feature type="compositionally biased region" description="Low complexity" evidence="7">
    <location>
        <begin position="373"/>
        <end position="386"/>
    </location>
</feature>
<evidence type="ECO:0000256" key="1">
    <source>
        <dbReference type="ARBA" id="ARBA00004123"/>
    </source>
</evidence>
<dbReference type="GO" id="GO:0003723">
    <property type="term" value="F:RNA binding"/>
    <property type="evidence" value="ECO:0007669"/>
    <property type="project" value="UniProtKB-KW"/>
</dbReference>
<dbReference type="PANTHER" id="PTHR21551:SF0">
    <property type="entry name" value="PROTEIN ASSOCIATED WITH TOPO II RELATED-1, ISOFORM A"/>
    <property type="match status" value="1"/>
</dbReference>
<evidence type="ECO:0000313" key="10">
    <source>
        <dbReference type="Proteomes" id="UP000076842"/>
    </source>
</evidence>
<evidence type="ECO:0000256" key="2">
    <source>
        <dbReference type="ARBA" id="ARBA00004201"/>
    </source>
</evidence>
<dbReference type="GO" id="GO:0000932">
    <property type="term" value="C:P-body"/>
    <property type="evidence" value="ECO:0007669"/>
    <property type="project" value="UniProtKB-SubCell"/>
</dbReference>
<comment type="similarity">
    <text evidence="3">Belongs to the PAT1 family.</text>
</comment>
<dbReference type="PANTHER" id="PTHR21551">
    <property type="entry name" value="TOPOISOMERASE II-ASSOCIATED PROTEIN PAT1"/>
    <property type="match status" value="1"/>
</dbReference>
<feature type="domain" description="mRNA decay factor PAT1" evidence="8">
    <location>
        <begin position="5"/>
        <end position="225"/>
    </location>
</feature>
<dbReference type="Proteomes" id="UP000076842">
    <property type="component" value="Unassembled WGS sequence"/>
</dbReference>
<organism evidence="9 10">
    <name type="scientific">Calocera cornea HHB12733</name>
    <dbReference type="NCBI Taxonomy" id="1353952"/>
    <lineage>
        <taxon>Eukaryota</taxon>
        <taxon>Fungi</taxon>
        <taxon>Dikarya</taxon>
        <taxon>Basidiomycota</taxon>
        <taxon>Agaricomycotina</taxon>
        <taxon>Dacrymycetes</taxon>
        <taxon>Dacrymycetales</taxon>
        <taxon>Dacrymycetaceae</taxon>
        <taxon>Calocera</taxon>
    </lineage>
</organism>
<dbReference type="GO" id="GO:0000290">
    <property type="term" value="P:deadenylation-dependent decapping of nuclear-transcribed mRNA"/>
    <property type="evidence" value="ECO:0007669"/>
    <property type="project" value="InterPro"/>
</dbReference>
<dbReference type="GO" id="GO:0033962">
    <property type="term" value="P:P-body assembly"/>
    <property type="evidence" value="ECO:0007669"/>
    <property type="project" value="TreeGrafter"/>
</dbReference>
<dbReference type="InterPro" id="IPR039900">
    <property type="entry name" value="Pat1-like"/>
</dbReference>
<keyword evidence="6" id="KW-0539">Nucleus</keyword>
<accession>A0A165HYB9</accession>
<feature type="compositionally biased region" description="Polar residues" evidence="7">
    <location>
        <begin position="95"/>
        <end position="108"/>
    </location>
</feature>
<feature type="compositionally biased region" description="Pro residues" evidence="7">
    <location>
        <begin position="154"/>
        <end position="165"/>
    </location>
</feature>
<dbReference type="Pfam" id="PF09770">
    <property type="entry name" value="PAT1"/>
    <property type="match status" value="2"/>
</dbReference>
<feature type="domain" description="mRNA decay factor PAT1" evidence="8">
    <location>
        <begin position="463"/>
        <end position="970"/>
    </location>
</feature>
<keyword evidence="10" id="KW-1185">Reference proteome</keyword>
<name>A0A165HYB9_9BASI</name>
<dbReference type="AlphaFoldDB" id="A0A165HYB9"/>
<dbReference type="STRING" id="1353952.A0A165HYB9"/>
<dbReference type="InParanoid" id="A0A165HYB9"/>
<evidence type="ECO:0000256" key="3">
    <source>
        <dbReference type="ARBA" id="ARBA00009138"/>
    </source>
</evidence>
<comment type="subcellular location">
    <subcellularLocation>
        <location evidence="2">Cytoplasm</location>
        <location evidence="2">P-body</location>
    </subcellularLocation>
    <subcellularLocation>
        <location evidence="1">Nucleus</location>
    </subcellularLocation>
</comment>
<dbReference type="EMBL" id="KV423936">
    <property type="protein sequence ID" value="KZT59905.1"/>
    <property type="molecule type" value="Genomic_DNA"/>
</dbReference>
<gene>
    <name evidence="9" type="ORF">CALCODRAFT_493178</name>
</gene>
<keyword evidence="4" id="KW-0963">Cytoplasm</keyword>
<feature type="compositionally biased region" description="Basic and acidic residues" evidence="7">
    <location>
        <begin position="637"/>
        <end position="649"/>
    </location>
</feature>
<reference evidence="9 10" key="1">
    <citation type="journal article" date="2016" name="Mol. Biol. Evol.">
        <title>Comparative Genomics of Early-Diverging Mushroom-Forming Fungi Provides Insights into the Origins of Lignocellulose Decay Capabilities.</title>
        <authorList>
            <person name="Nagy L.G."/>
            <person name="Riley R."/>
            <person name="Tritt A."/>
            <person name="Adam C."/>
            <person name="Daum C."/>
            <person name="Floudas D."/>
            <person name="Sun H."/>
            <person name="Yadav J.S."/>
            <person name="Pangilinan J."/>
            <person name="Larsson K.H."/>
            <person name="Matsuura K."/>
            <person name="Barry K."/>
            <person name="Labutti K."/>
            <person name="Kuo R."/>
            <person name="Ohm R.A."/>
            <person name="Bhattacharya S.S."/>
            <person name="Shirouzu T."/>
            <person name="Yoshinaga Y."/>
            <person name="Martin F.M."/>
            <person name="Grigoriev I.V."/>
            <person name="Hibbett D.S."/>
        </authorList>
    </citation>
    <scope>NUCLEOTIDE SEQUENCE [LARGE SCALE GENOMIC DNA]</scope>
    <source>
        <strain evidence="9 10">HHB12733</strain>
    </source>
</reference>
<dbReference type="GO" id="GO:0005634">
    <property type="term" value="C:nucleus"/>
    <property type="evidence" value="ECO:0007669"/>
    <property type="project" value="UniProtKB-SubCell"/>
</dbReference>
<feature type="region of interest" description="Disordered" evidence="7">
    <location>
        <begin position="142"/>
        <end position="171"/>
    </location>
</feature>
<feature type="compositionally biased region" description="Low complexity" evidence="7">
    <location>
        <begin position="75"/>
        <end position="86"/>
    </location>
</feature>
<dbReference type="OrthoDB" id="74835at2759"/>
<dbReference type="FunCoup" id="A0A165HYB9">
    <property type="interactions" value="138"/>
</dbReference>
<sequence length="975" mass="107107">MAFRGFADLANGDPLLATAKQEDEDLAVYNWDDAGGYGYNAGALDEAGDDMNDETFGGGNAGTDFDFARTTGSFAPVPRAPAKPVQKPAPPSGPLPSSRTAPATSSRQAPLRHKNQPSLEALWKDDSVSSVLGGIIPRAASGTSLLGARHTPPQHTPTPPRPANLPPARGSQPRVMTLQEIEAEMEALSHGSSTAHSMPPFMANETHAPPPLPPVQSMPHMPQQQLPSINDGFPPQHGWGAPPPRSSLESMLPPEMRPASGGRHAFTPEGHLPPEMRPVGGVSPYHSLPENTFSLPSMRPDMELPPEMRPVGGRMPMDMPPLPSDMRTALMQGPPPPREPYYPPGNQMFSLDEIERQMQAAQLGAPMPPPQPMQQQGPPHGMPDMGPELHHAPPHNAPFEELHRQPRPPQPPRPESGLFKGDVGDLLDFPPLGAQPLAGRPLIREQMPDARTPEQIIELSVEKRASLMRDAQEKIRATEKLEAKRRRKAEKLAHMARRNELMSQGDKDFITRIQVSQLVTEDPYADDFYAQVFGAIVRARIGEAAAGEAVIKFGDVGVGMGIGRGAGRREKAMERMRQQVEKLVQHAKNREKEKSADQEKHIRALGKLSSRTSKVAPRPLLQVKDLTGSPPVTPTSEKGRSGPGGDHKAAMTQRDILYRIEKLYDLVLQLEQKRREEPQGEDKEEERYVWEGEYAAIVKLIWDELHVMDPLDISDPHPVIAILGPAKGKKLLPRLLRHLSQKESLTVVTLLIACFSQLDVVRKASLLDRADSPEKREMEKQTELFLSTVLPALIGALRRAGLRLVSGLLGHLINRCDVAEVARTRPGLELLTMFLAQAEGLKHAPAPDEPTDEELDQWQKTYAALFKELSGTFITLFPSARRLAHLPFGTAQYIRPTAADDIADQSTWQFLAALAISADMAQQQHLVGEMRDKVLENVMSQRTGLATTEEEARLKIDNVNLFLNALGIDASQIQM</sequence>
<feature type="compositionally biased region" description="Basic and acidic residues" evidence="7">
    <location>
        <begin position="585"/>
        <end position="602"/>
    </location>
</feature>
<keyword evidence="5" id="KW-0694">RNA-binding</keyword>
<evidence type="ECO:0000256" key="5">
    <source>
        <dbReference type="ARBA" id="ARBA00022884"/>
    </source>
</evidence>
<feature type="region of interest" description="Disordered" evidence="7">
    <location>
        <begin position="52"/>
        <end position="120"/>
    </location>
</feature>
<dbReference type="InterPro" id="IPR019167">
    <property type="entry name" value="PAT1_dom"/>
</dbReference>
<proteinExistence type="inferred from homology"/>